<evidence type="ECO:0008006" key="4">
    <source>
        <dbReference type="Google" id="ProtNLM"/>
    </source>
</evidence>
<dbReference type="InterPro" id="IPR049848">
    <property type="entry name" value="TapY2-like"/>
</dbReference>
<proteinExistence type="predicted"/>
<evidence type="ECO:0000313" key="3">
    <source>
        <dbReference type="Proteomes" id="UP000243053"/>
    </source>
</evidence>
<comment type="caution">
    <text evidence="2">The sequence shown here is derived from an EMBL/GenBank/DDBJ whole genome shotgun (WGS) entry which is preliminary data.</text>
</comment>
<dbReference type="Proteomes" id="UP000243053">
    <property type="component" value="Unassembled WGS sequence"/>
</dbReference>
<accession>A0A1Y5DYA8</accession>
<evidence type="ECO:0000313" key="2">
    <source>
        <dbReference type="EMBL" id="OUR75039.1"/>
    </source>
</evidence>
<feature type="chain" id="PRO_5012644512" description="Ig-like domain-containing protein" evidence="1">
    <location>
        <begin position="22"/>
        <end position="114"/>
    </location>
</feature>
<feature type="signal peptide" evidence="1">
    <location>
        <begin position="1"/>
        <end position="21"/>
    </location>
</feature>
<dbReference type="NCBIfam" id="NF038109">
    <property type="entry name" value="tapY2_fam"/>
    <property type="match status" value="1"/>
</dbReference>
<name>A0A1Y5DYA8_COLPS</name>
<reference evidence="3" key="1">
    <citation type="journal article" date="2017" name="Proc. Natl. Acad. Sci. U.S.A.">
        <title>Simulation of Deepwater Horizon oil plume reveals substrate specialization within a complex community of hydrocarbon degraders.</title>
        <authorList>
            <person name="Hu P."/>
            <person name="Dubinsky E.A."/>
            <person name="Probst A.J."/>
            <person name="Wang J."/>
            <person name="Sieber C.M.K."/>
            <person name="Tom L.M."/>
            <person name="Gardinali P."/>
            <person name="Banfield J.F."/>
            <person name="Atlas R.M."/>
            <person name="Andersen G.L."/>
        </authorList>
    </citation>
    <scope>NUCLEOTIDE SEQUENCE [LARGE SCALE GENOMIC DNA]</scope>
</reference>
<protein>
    <recommendedName>
        <fullName evidence="4">Ig-like domain-containing protein</fullName>
    </recommendedName>
</protein>
<keyword evidence="1" id="KW-0732">Signal</keyword>
<evidence type="ECO:0000256" key="1">
    <source>
        <dbReference type="SAM" id="SignalP"/>
    </source>
</evidence>
<dbReference type="EMBL" id="MAAF01000118">
    <property type="protein sequence ID" value="OUR75039.1"/>
    <property type="molecule type" value="Genomic_DNA"/>
</dbReference>
<dbReference type="AlphaFoldDB" id="A0A1Y5DYA8"/>
<sequence length="114" mass="13019">MKNFIILTYCMFLFSLFSVQAAMPNEESGKKTIEENKKVNAKCHVTLVDGSEAIIFWKTQPKKLSKLANNVAGKRVSTQKSLKKIKVYRAFQCVLDEDDFTSPRARSLDEKTPR</sequence>
<gene>
    <name evidence="2" type="ORF">A9Q75_18720</name>
</gene>
<organism evidence="2 3">
    <name type="scientific">Colwellia psychrerythraea</name>
    <name type="common">Vibrio psychroerythus</name>
    <dbReference type="NCBI Taxonomy" id="28229"/>
    <lineage>
        <taxon>Bacteria</taxon>
        <taxon>Pseudomonadati</taxon>
        <taxon>Pseudomonadota</taxon>
        <taxon>Gammaproteobacteria</taxon>
        <taxon>Alteromonadales</taxon>
        <taxon>Colwelliaceae</taxon>
        <taxon>Colwellia</taxon>
    </lineage>
</organism>